<protein>
    <submittedName>
        <fullName evidence="2">Uncharacterized protein</fullName>
    </submittedName>
</protein>
<feature type="compositionally biased region" description="Basic and acidic residues" evidence="1">
    <location>
        <begin position="113"/>
        <end position="124"/>
    </location>
</feature>
<feature type="compositionally biased region" description="Basic and acidic residues" evidence="1">
    <location>
        <begin position="82"/>
        <end position="92"/>
    </location>
</feature>
<name>A0A2T6ZTH1_TUBBO</name>
<dbReference type="Proteomes" id="UP000244722">
    <property type="component" value="Unassembled WGS sequence"/>
</dbReference>
<accession>A0A2T6ZTH1</accession>
<dbReference type="EMBL" id="NESQ01000107">
    <property type="protein sequence ID" value="PUU78778.1"/>
    <property type="molecule type" value="Genomic_DNA"/>
</dbReference>
<feature type="region of interest" description="Disordered" evidence="1">
    <location>
        <begin position="82"/>
        <end position="176"/>
    </location>
</feature>
<evidence type="ECO:0000256" key="1">
    <source>
        <dbReference type="SAM" id="MobiDB-lite"/>
    </source>
</evidence>
<dbReference type="AlphaFoldDB" id="A0A2T6ZTH1"/>
<gene>
    <name evidence="2" type="ORF">B9Z19DRAFT_1064792</name>
</gene>
<organism evidence="2 3">
    <name type="scientific">Tuber borchii</name>
    <name type="common">White truffle</name>
    <dbReference type="NCBI Taxonomy" id="42251"/>
    <lineage>
        <taxon>Eukaryota</taxon>
        <taxon>Fungi</taxon>
        <taxon>Dikarya</taxon>
        <taxon>Ascomycota</taxon>
        <taxon>Pezizomycotina</taxon>
        <taxon>Pezizomycetes</taxon>
        <taxon>Pezizales</taxon>
        <taxon>Tuberaceae</taxon>
        <taxon>Tuber</taxon>
    </lineage>
</organism>
<feature type="compositionally biased region" description="Basic and acidic residues" evidence="1">
    <location>
        <begin position="132"/>
        <end position="149"/>
    </location>
</feature>
<sequence>MPNPADSANLFVKNFDEDFISDPDELKKLLELYGPGEDEANAKVNLNGSIVGKKRLFVTYAERNEELTQRLKLHIKWKDGFRRDGKESDRSNPDSTNARSSDNGEDGSTEGTQKGEKVSIEKEPLSPPLEKSPNRREDGFDQDAIRESPEVSLIDEGSEQGSSTTGALTIDDRPPLTPVENVPHIMIEQDTTSLTGWHGSTQLTGSKFSHLELPLVSDNANYGIEVTEVDKEDVSTETTYGDNIAAYAEPTLPQIHGHVMDDISGQVQESDFHDQIREEMLQSYWAAAGG</sequence>
<dbReference type="STRING" id="42251.A0A2T6ZTH1"/>
<evidence type="ECO:0000313" key="2">
    <source>
        <dbReference type="EMBL" id="PUU78778.1"/>
    </source>
</evidence>
<reference evidence="2 3" key="1">
    <citation type="submission" date="2017-04" db="EMBL/GenBank/DDBJ databases">
        <title>Draft genome sequence of Tuber borchii Vittad., a whitish edible truffle.</title>
        <authorList>
            <consortium name="DOE Joint Genome Institute"/>
            <person name="Murat C."/>
            <person name="Kuo A."/>
            <person name="Barry K.W."/>
            <person name="Clum A."/>
            <person name="Dockter R.B."/>
            <person name="Fauchery L."/>
            <person name="Iotti M."/>
            <person name="Kohler A."/>
            <person name="Labutti K."/>
            <person name="Lindquist E.A."/>
            <person name="Lipzen A."/>
            <person name="Ohm R.A."/>
            <person name="Wang M."/>
            <person name="Grigoriev I.V."/>
            <person name="Zambonelli A."/>
            <person name="Martin F.M."/>
        </authorList>
    </citation>
    <scope>NUCLEOTIDE SEQUENCE [LARGE SCALE GENOMIC DNA]</scope>
    <source>
        <strain evidence="2 3">Tbo3840</strain>
    </source>
</reference>
<dbReference type="GO" id="GO:0003676">
    <property type="term" value="F:nucleic acid binding"/>
    <property type="evidence" value="ECO:0007669"/>
    <property type="project" value="InterPro"/>
</dbReference>
<evidence type="ECO:0000313" key="3">
    <source>
        <dbReference type="Proteomes" id="UP000244722"/>
    </source>
</evidence>
<comment type="caution">
    <text evidence="2">The sequence shown here is derived from an EMBL/GenBank/DDBJ whole genome shotgun (WGS) entry which is preliminary data.</text>
</comment>
<keyword evidence="3" id="KW-1185">Reference proteome</keyword>
<proteinExistence type="predicted"/>
<dbReference type="InterPro" id="IPR035979">
    <property type="entry name" value="RBD_domain_sf"/>
</dbReference>
<dbReference type="SUPFAM" id="SSF54928">
    <property type="entry name" value="RNA-binding domain, RBD"/>
    <property type="match status" value="1"/>
</dbReference>
<dbReference type="OrthoDB" id="439808at2759"/>